<sequence>MTNSFDPRYLTMLAQSIKAREMESQQQQQQQQQQQDQKAVIHTLLSSRELELLIKEFNPIRNRDLYASEWIRQIELLGKIHKWDSCHLLLYSTMRLQGVAKTWYEYSMDSISSWEDFKEELMNNFPRTIDTADIHGKLIAKKRLPEESIEEYFHTTVRMAKRIKLPDDAIKDYLVRGLQHSRHQIILSSIGPCSLTEFLQHMLRLEMDAQNNPPSNPPSSAKRSHSPDRTTVSSKKSVQSSSQQQSPKAPKQCYVCKMTTHFVAKCPNKFKILGNEPTKKKNSKKGCFCCGQTDHLAKDCTRLNVNRSQRDNAPYNPEDDLMGMDETLEDDYNDIGIDIDDEMGEQIDEVLDLAAM</sequence>
<keyword evidence="1" id="KW-0479">Metal-binding</keyword>
<dbReference type="GO" id="GO:0003676">
    <property type="term" value="F:nucleic acid binding"/>
    <property type="evidence" value="ECO:0007669"/>
    <property type="project" value="InterPro"/>
</dbReference>
<dbReference type="SMART" id="SM00343">
    <property type="entry name" value="ZnF_C2HC"/>
    <property type="match status" value="2"/>
</dbReference>
<dbReference type="PANTHER" id="PTHR33223:SF6">
    <property type="entry name" value="CCHC-TYPE DOMAIN-CONTAINING PROTEIN"/>
    <property type="match status" value="1"/>
</dbReference>
<evidence type="ECO:0000313" key="5">
    <source>
        <dbReference type="Proteomes" id="UP000092461"/>
    </source>
</evidence>
<feature type="region of interest" description="Disordered" evidence="2">
    <location>
        <begin position="208"/>
        <end position="250"/>
    </location>
</feature>
<dbReference type="EnsemblMetazoa" id="LLOJ010010-RA">
    <property type="protein sequence ID" value="LLOJ010010-PA"/>
    <property type="gene ID" value="LLOJ010010"/>
</dbReference>
<protein>
    <recommendedName>
        <fullName evidence="3">CCHC-type domain-containing protein</fullName>
    </recommendedName>
</protein>
<dbReference type="AlphaFoldDB" id="A0A1B0CY12"/>
<dbReference type="SUPFAM" id="SSF57756">
    <property type="entry name" value="Retrovirus zinc finger-like domains"/>
    <property type="match status" value="1"/>
</dbReference>
<dbReference type="Gene3D" id="4.10.60.10">
    <property type="entry name" value="Zinc finger, CCHC-type"/>
    <property type="match status" value="1"/>
</dbReference>
<dbReference type="VEuPathDB" id="VectorBase:LLOJ010010"/>
<evidence type="ECO:0000259" key="3">
    <source>
        <dbReference type="PROSITE" id="PS50158"/>
    </source>
</evidence>
<evidence type="ECO:0000313" key="4">
    <source>
        <dbReference type="EnsemblMetazoa" id="LLOJ010010-PA"/>
    </source>
</evidence>
<dbReference type="EMBL" id="AJWK01035251">
    <property type="status" value="NOT_ANNOTATED_CDS"/>
    <property type="molecule type" value="Genomic_DNA"/>
</dbReference>
<feature type="domain" description="CCHC-type" evidence="3">
    <location>
        <begin position="287"/>
        <end position="302"/>
    </location>
</feature>
<keyword evidence="5" id="KW-1185">Reference proteome</keyword>
<dbReference type="VEuPathDB" id="VectorBase:LLONM1_000441"/>
<dbReference type="InterPro" id="IPR005162">
    <property type="entry name" value="Retrotrans_gag_dom"/>
</dbReference>
<dbReference type="Pfam" id="PF03732">
    <property type="entry name" value="Retrotrans_gag"/>
    <property type="match status" value="1"/>
</dbReference>
<dbReference type="InterPro" id="IPR001878">
    <property type="entry name" value="Znf_CCHC"/>
</dbReference>
<dbReference type="Proteomes" id="UP000092461">
    <property type="component" value="Unassembled WGS sequence"/>
</dbReference>
<accession>A0A1B0CY12</accession>
<proteinExistence type="predicted"/>
<dbReference type="InterPro" id="IPR036875">
    <property type="entry name" value="Znf_CCHC_sf"/>
</dbReference>
<dbReference type="PROSITE" id="PS50158">
    <property type="entry name" value="ZF_CCHC"/>
    <property type="match status" value="1"/>
</dbReference>
<dbReference type="PANTHER" id="PTHR33223">
    <property type="entry name" value="CCHC-TYPE DOMAIN-CONTAINING PROTEIN"/>
    <property type="match status" value="1"/>
</dbReference>
<organism evidence="4 5">
    <name type="scientific">Lutzomyia longipalpis</name>
    <name type="common">Sand fly</name>
    <dbReference type="NCBI Taxonomy" id="7200"/>
    <lineage>
        <taxon>Eukaryota</taxon>
        <taxon>Metazoa</taxon>
        <taxon>Ecdysozoa</taxon>
        <taxon>Arthropoda</taxon>
        <taxon>Hexapoda</taxon>
        <taxon>Insecta</taxon>
        <taxon>Pterygota</taxon>
        <taxon>Neoptera</taxon>
        <taxon>Endopterygota</taxon>
        <taxon>Diptera</taxon>
        <taxon>Nematocera</taxon>
        <taxon>Psychodoidea</taxon>
        <taxon>Psychodidae</taxon>
        <taxon>Lutzomyia</taxon>
        <taxon>Lutzomyia</taxon>
    </lineage>
</organism>
<evidence type="ECO:0000256" key="1">
    <source>
        <dbReference type="PROSITE-ProRule" id="PRU00047"/>
    </source>
</evidence>
<keyword evidence="1" id="KW-0863">Zinc-finger</keyword>
<feature type="compositionally biased region" description="Low complexity" evidence="2">
    <location>
        <begin position="232"/>
        <end position="246"/>
    </location>
</feature>
<keyword evidence="1" id="KW-0862">Zinc</keyword>
<name>A0A1B0CY12_LUTLO</name>
<dbReference type="GO" id="GO:0008270">
    <property type="term" value="F:zinc ion binding"/>
    <property type="evidence" value="ECO:0007669"/>
    <property type="project" value="UniProtKB-KW"/>
</dbReference>
<evidence type="ECO:0000256" key="2">
    <source>
        <dbReference type="SAM" id="MobiDB-lite"/>
    </source>
</evidence>
<reference evidence="4" key="1">
    <citation type="submission" date="2020-05" db="UniProtKB">
        <authorList>
            <consortium name="EnsemblMetazoa"/>
        </authorList>
    </citation>
    <scope>IDENTIFICATION</scope>
    <source>
        <strain evidence="4">Jacobina</strain>
    </source>
</reference>